<keyword evidence="3 8" id="KW-0436">Ligase</keyword>
<proteinExistence type="inferred from homology"/>
<feature type="binding site" evidence="8">
    <location>
        <begin position="324"/>
        <end position="328"/>
    </location>
    <ligand>
        <name>substrate</name>
    </ligand>
</feature>
<dbReference type="PANTHER" id="PTHR10745:SF8">
    <property type="entry name" value="DNA POLYMERASE SUBUNIT GAMMA-2, MITOCHONDRIAL"/>
    <property type="match status" value="1"/>
</dbReference>
<keyword evidence="7 8" id="KW-0030">Aminoacyl-tRNA synthetase</keyword>
<dbReference type="InterPro" id="IPR036621">
    <property type="entry name" value="Anticodon-bd_dom_sf"/>
</dbReference>
<dbReference type="Pfam" id="PF03129">
    <property type="entry name" value="HGTP_anticodon"/>
    <property type="match status" value="1"/>
</dbReference>
<dbReference type="InterPro" id="IPR045864">
    <property type="entry name" value="aa-tRNA-synth_II/BPL/LPL"/>
</dbReference>
<evidence type="ECO:0000313" key="11">
    <source>
        <dbReference type="Proteomes" id="UP001177160"/>
    </source>
</evidence>
<feature type="domain" description="Aminoacyl-transfer RNA synthetases class-II family profile" evidence="9">
    <location>
        <begin position="148"/>
        <end position="363"/>
    </location>
</feature>
<evidence type="ECO:0000256" key="4">
    <source>
        <dbReference type="ARBA" id="ARBA00022741"/>
    </source>
</evidence>
<comment type="caution">
    <text evidence="10">The sequence shown here is derived from an EMBL/GenBank/DDBJ whole genome shotgun (WGS) entry which is preliminary data.</text>
</comment>
<dbReference type="NCBIfam" id="TIGR00389">
    <property type="entry name" value="glyS_dimeric"/>
    <property type="match status" value="1"/>
</dbReference>
<accession>A0ABT2Y5V7</accession>
<evidence type="ECO:0000256" key="1">
    <source>
        <dbReference type="ARBA" id="ARBA00008226"/>
    </source>
</evidence>
<keyword evidence="2 8" id="KW-0963">Cytoplasm</keyword>
<comment type="subcellular location">
    <subcellularLocation>
        <location evidence="8">Cytoplasm</location>
    </subcellularLocation>
</comment>
<dbReference type="CDD" id="cd00774">
    <property type="entry name" value="GlyRS-like_core"/>
    <property type="match status" value="1"/>
</dbReference>
<feature type="binding site" evidence="8">
    <location>
        <begin position="210"/>
        <end position="215"/>
    </location>
    <ligand>
        <name>ATP</name>
        <dbReference type="ChEBI" id="CHEBI:30616"/>
    </ligand>
</feature>
<comment type="similarity">
    <text evidence="1 8">Belongs to the class-II aminoacyl-tRNA synthetase family.</text>
</comment>
<sequence length="457" mass="52845">MISLEKLVTYAKATGFIFQGSELYGGLANTWDYGPLGSLLKNNIKKAWLKKFHDENRYNVLLDSSILMNSQVWVASGHVGGFSDPLTECKSCNTRHRADKLIEDHSKNTVNPSAWSHEQLHSYMMSEKVACPNCGKVNWTEIKSFNLMFKTTQGVTESAGNTVYLRPETAQGIFINFKNIQRTTRRKVPFGVCQVGKSFRNEITPGNFIFRTREFEQMELEFFCKPGTEIEWFNYWRSYAIEFLQTLGLKRENLELHDHEQEELSHYSNATTDVLYRFPWGFDELWGIASRTDFDLNAHQTQSKENLEYLDPDTNEKYLPYVIEPSLGVERLLMAILIESYEEEVLSDGQIREVLHIHPALAPYQVAILPLIKKKHDQYALDLLDTVSKFTQAIYDETQNIGKRYRRQDQIGTPFCVTIDDETLENHTVTIRERDSMAQTRIPLSELKAFILDKTTL</sequence>
<name>A0ABT2Y5V7_9MOLU</name>
<feature type="binding site" evidence="8">
    <location>
        <begin position="200"/>
        <end position="202"/>
    </location>
    <ligand>
        <name>ATP</name>
        <dbReference type="ChEBI" id="CHEBI:30616"/>
    </ligand>
</feature>
<feature type="binding site" evidence="8">
    <location>
        <position position="168"/>
    </location>
    <ligand>
        <name>substrate</name>
    </ligand>
</feature>
<dbReference type="InterPro" id="IPR033731">
    <property type="entry name" value="GlyRS-like_core"/>
</dbReference>
<dbReference type="GO" id="GO:0004820">
    <property type="term" value="F:glycine-tRNA ligase activity"/>
    <property type="evidence" value="ECO:0007669"/>
    <property type="project" value="UniProtKB-EC"/>
</dbReference>
<protein>
    <recommendedName>
        <fullName evidence="8">Glycine--tRNA ligase</fullName>
        <ecNumber evidence="8">6.1.1.14</ecNumber>
    </recommendedName>
    <alternativeName>
        <fullName evidence="8">Glycyl-tRNA synthetase</fullName>
        <shortName evidence="8">GlyRS</shortName>
    </alternativeName>
</protein>
<dbReference type="Gene3D" id="3.30.930.10">
    <property type="entry name" value="Bira Bifunctional Protein, Domain 2"/>
    <property type="match status" value="1"/>
</dbReference>
<organism evidence="10 11">
    <name type="scientific">Paracholeplasma manati</name>
    <dbReference type="NCBI Taxonomy" id="591373"/>
    <lineage>
        <taxon>Bacteria</taxon>
        <taxon>Bacillati</taxon>
        <taxon>Mycoplasmatota</taxon>
        <taxon>Mollicutes</taxon>
        <taxon>Acholeplasmatales</taxon>
        <taxon>Acholeplasmataceae</taxon>
        <taxon>Paracholeplasma</taxon>
    </lineage>
</organism>
<comment type="catalytic activity">
    <reaction evidence="8">
        <text>tRNA(Gly) + glycine + ATP = glycyl-tRNA(Gly) + AMP + diphosphate</text>
        <dbReference type="Rhea" id="RHEA:16013"/>
        <dbReference type="Rhea" id="RHEA-COMP:9664"/>
        <dbReference type="Rhea" id="RHEA-COMP:9683"/>
        <dbReference type="ChEBI" id="CHEBI:30616"/>
        <dbReference type="ChEBI" id="CHEBI:33019"/>
        <dbReference type="ChEBI" id="CHEBI:57305"/>
        <dbReference type="ChEBI" id="CHEBI:78442"/>
        <dbReference type="ChEBI" id="CHEBI:78522"/>
        <dbReference type="ChEBI" id="CHEBI:456215"/>
        <dbReference type="EC" id="6.1.1.14"/>
    </reaction>
</comment>
<dbReference type="PROSITE" id="PS50862">
    <property type="entry name" value="AA_TRNA_LIGASE_II"/>
    <property type="match status" value="1"/>
</dbReference>
<evidence type="ECO:0000256" key="3">
    <source>
        <dbReference type="ARBA" id="ARBA00022598"/>
    </source>
</evidence>
<evidence type="ECO:0000256" key="2">
    <source>
        <dbReference type="ARBA" id="ARBA00022490"/>
    </source>
</evidence>
<dbReference type="InterPro" id="IPR004154">
    <property type="entry name" value="Anticodon-bd"/>
</dbReference>
<dbReference type="EC" id="6.1.1.14" evidence="8"/>
<dbReference type="SUPFAM" id="SSF55681">
    <property type="entry name" value="Class II aaRS and biotin synthetases"/>
    <property type="match status" value="1"/>
</dbReference>
<comment type="subunit">
    <text evidence="8">Homodimer.</text>
</comment>
<feature type="binding site" evidence="8">
    <location>
        <begin position="215"/>
        <end position="219"/>
    </location>
    <ligand>
        <name>substrate</name>
    </ligand>
</feature>
<dbReference type="Pfam" id="PF00587">
    <property type="entry name" value="tRNA-synt_2b"/>
    <property type="match status" value="1"/>
</dbReference>
<gene>
    <name evidence="8" type="primary">glyQS</name>
    <name evidence="10" type="ORF">N7548_04655</name>
</gene>
<feature type="binding site" evidence="8">
    <location>
        <begin position="328"/>
        <end position="331"/>
    </location>
    <ligand>
        <name>ATP</name>
        <dbReference type="ChEBI" id="CHEBI:30616"/>
    </ligand>
</feature>
<evidence type="ECO:0000256" key="7">
    <source>
        <dbReference type="ARBA" id="ARBA00023146"/>
    </source>
</evidence>
<keyword evidence="11" id="KW-1185">Reference proteome</keyword>
<dbReference type="PANTHER" id="PTHR10745">
    <property type="entry name" value="GLYCYL-TRNA SYNTHETASE/DNA POLYMERASE SUBUNIT GAMMA-2"/>
    <property type="match status" value="1"/>
</dbReference>
<reference evidence="10" key="1">
    <citation type="submission" date="2022-09" db="EMBL/GenBank/DDBJ databases">
        <title>Novel Mycoplasma species identified in domestic and wild animals.</title>
        <authorList>
            <person name="Volokhov D.V."/>
            <person name="Furtak V.A."/>
            <person name="Zagorodnyaya T.A."/>
        </authorList>
    </citation>
    <scope>NUCLEOTIDE SEQUENCE</scope>
    <source>
        <strain evidence="10">Oakley</strain>
    </source>
</reference>
<dbReference type="EMBL" id="JAOVQM010000003">
    <property type="protein sequence ID" value="MCV2232115.1"/>
    <property type="molecule type" value="Genomic_DNA"/>
</dbReference>
<evidence type="ECO:0000256" key="6">
    <source>
        <dbReference type="ARBA" id="ARBA00022917"/>
    </source>
</evidence>
<keyword evidence="4 8" id="KW-0547">Nucleotide-binding</keyword>
<dbReference type="InterPro" id="IPR002315">
    <property type="entry name" value="tRNA-synt_gly"/>
</dbReference>
<evidence type="ECO:0000256" key="5">
    <source>
        <dbReference type="ARBA" id="ARBA00022840"/>
    </source>
</evidence>
<evidence type="ECO:0000259" key="9">
    <source>
        <dbReference type="PROSITE" id="PS50862"/>
    </source>
</evidence>
<keyword evidence="6 8" id="KW-0648">Protein biosynthesis</keyword>
<dbReference type="Proteomes" id="UP001177160">
    <property type="component" value="Unassembled WGS sequence"/>
</dbReference>
<dbReference type="PRINTS" id="PR01043">
    <property type="entry name" value="TRNASYNTHGLY"/>
</dbReference>
<evidence type="ECO:0000313" key="10">
    <source>
        <dbReference type="EMBL" id="MCV2232115.1"/>
    </source>
</evidence>
<evidence type="ECO:0000256" key="8">
    <source>
        <dbReference type="HAMAP-Rule" id="MF_00253"/>
    </source>
</evidence>
<feature type="binding site" evidence="8">
    <location>
        <position position="97"/>
    </location>
    <ligand>
        <name>substrate</name>
    </ligand>
</feature>
<feature type="binding site" evidence="8">
    <location>
        <begin position="284"/>
        <end position="285"/>
    </location>
    <ligand>
        <name>ATP</name>
        <dbReference type="ChEBI" id="CHEBI:30616"/>
    </ligand>
</feature>
<dbReference type="Gene3D" id="3.40.50.800">
    <property type="entry name" value="Anticodon-binding domain"/>
    <property type="match status" value="1"/>
</dbReference>
<dbReference type="HAMAP" id="MF_00253_B">
    <property type="entry name" value="Gly_tRNA_synth_B"/>
    <property type="match status" value="1"/>
</dbReference>
<dbReference type="SUPFAM" id="SSF52954">
    <property type="entry name" value="Class II aaRS ABD-related"/>
    <property type="match status" value="1"/>
</dbReference>
<dbReference type="NCBIfam" id="NF003211">
    <property type="entry name" value="PRK04173.1"/>
    <property type="match status" value="1"/>
</dbReference>
<dbReference type="InterPro" id="IPR006195">
    <property type="entry name" value="aa-tRNA-synth_II"/>
</dbReference>
<comment type="function">
    <text evidence="8">Catalyzes the attachment of glycine to tRNA(Gly).</text>
</comment>
<dbReference type="InterPro" id="IPR022961">
    <property type="entry name" value="Gly_tRNA_ligase_bac"/>
</dbReference>
<dbReference type="InterPro" id="IPR027031">
    <property type="entry name" value="Gly-tRNA_synthase/POLG2"/>
</dbReference>
<dbReference type="InterPro" id="IPR002314">
    <property type="entry name" value="aa-tRNA-synt_IIb"/>
</dbReference>
<keyword evidence="5 8" id="KW-0067">ATP-binding</keyword>
<dbReference type="RefSeq" id="WP_263608292.1">
    <property type="nucleotide sequence ID" value="NZ_JAOVQM010000003.1"/>
</dbReference>